<feature type="domain" description="Sugar-binding" evidence="5">
    <location>
        <begin position="90"/>
        <end position="337"/>
    </location>
</feature>
<comment type="similarity">
    <text evidence="1">Belongs to the SorC transcriptional regulatory family.</text>
</comment>
<reference evidence="8" key="1">
    <citation type="submission" date="2016-11" db="EMBL/GenBank/DDBJ databases">
        <authorList>
            <person name="Varghese N."/>
            <person name="Submissions S."/>
        </authorList>
    </citation>
    <scope>NUCLEOTIDE SEQUENCE [LARGE SCALE GENOMIC DNA]</scope>
    <source>
        <strain evidence="8">DSM 10124</strain>
    </source>
</reference>
<dbReference type="PANTHER" id="PTHR34294">
    <property type="entry name" value="TRANSCRIPTIONAL REGULATOR-RELATED"/>
    <property type="match status" value="1"/>
</dbReference>
<dbReference type="Pfam" id="PF04198">
    <property type="entry name" value="Sugar-bind"/>
    <property type="match status" value="1"/>
</dbReference>
<keyword evidence="8" id="KW-1185">Reference proteome</keyword>
<dbReference type="InterPro" id="IPR051054">
    <property type="entry name" value="SorC_transcr_regulators"/>
</dbReference>
<evidence type="ECO:0000313" key="8">
    <source>
        <dbReference type="Proteomes" id="UP000184423"/>
    </source>
</evidence>
<dbReference type="GO" id="GO:0003677">
    <property type="term" value="F:DNA binding"/>
    <property type="evidence" value="ECO:0007669"/>
    <property type="project" value="UniProtKB-KW"/>
</dbReference>
<dbReference type="InterPro" id="IPR036388">
    <property type="entry name" value="WH-like_DNA-bd_sf"/>
</dbReference>
<dbReference type="Gene3D" id="3.40.50.1360">
    <property type="match status" value="1"/>
</dbReference>
<keyword evidence="4" id="KW-0804">Transcription</keyword>
<feature type="domain" description="CggR N-terminal DNA binding" evidence="6">
    <location>
        <begin position="20"/>
        <end position="88"/>
    </location>
</feature>
<evidence type="ECO:0000256" key="4">
    <source>
        <dbReference type="ARBA" id="ARBA00023163"/>
    </source>
</evidence>
<dbReference type="GO" id="GO:0030246">
    <property type="term" value="F:carbohydrate binding"/>
    <property type="evidence" value="ECO:0007669"/>
    <property type="project" value="InterPro"/>
</dbReference>
<dbReference type="Pfam" id="PF21715">
    <property type="entry name" value="CggR_N"/>
    <property type="match status" value="1"/>
</dbReference>
<name>A0A1M4Z908_9CLOT</name>
<evidence type="ECO:0000256" key="1">
    <source>
        <dbReference type="ARBA" id="ARBA00010466"/>
    </source>
</evidence>
<proteinExistence type="inferred from homology"/>
<organism evidence="7 8">
    <name type="scientific">Caloramator proteoclasticus DSM 10124</name>
    <dbReference type="NCBI Taxonomy" id="1121262"/>
    <lineage>
        <taxon>Bacteria</taxon>
        <taxon>Bacillati</taxon>
        <taxon>Bacillota</taxon>
        <taxon>Clostridia</taxon>
        <taxon>Eubacteriales</taxon>
        <taxon>Clostridiaceae</taxon>
        <taxon>Caloramator</taxon>
    </lineage>
</organism>
<evidence type="ECO:0000313" key="7">
    <source>
        <dbReference type="EMBL" id="SHF14520.1"/>
    </source>
</evidence>
<evidence type="ECO:0000259" key="6">
    <source>
        <dbReference type="Pfam" id="PF21715"/>
    </source>
</evidence>
<accession>A0A1M4Z908</accession>
<dbReference type="InterPro" id="IPR036390">
    <property type="entry name" value="WH_DNA-bd_sf"/>
</dbReference>
<dbReference type="RefSeq" id="WP_073249219.1">
    <property type="nucleotide sequence ID" value="NZ_FQVG01000038.1"/>
</dbReference>
<dbReference type="EMBL" id="FQVG01000038">
    <property type="protein sequence ID" value="SHF14520.1"/>
    <property type="molecule type" value="Genomic_DNA"/>
</dbReference>
<keyword evidence="3" id="KW-0238">DNA-binding</keyword>
<keyword evidence="2" id="KW-0805">Transcription regulation</keyword>
<dbReference type="InterPro" id="IPR037171">
    <property type="entry name" value="NagB/RpiA_transferase-like"/>
</dbReference>
<dbReference type="InterPro" id="IPR007324">
    <property type="entry name" value="Sugar-bd_dom_put"/>
</dbReference>
<dbReference type="SUPFAM" id="SSF46785">
    <property type="entry name" value="Winged helix' DNA-binding domain"/>
    <property type="match status" value="1"/>
</dbReference>
<dbReference type="AlphaFoldDB" id="A0A1M4Z908"/>
<dbReference type="Proteomes" id="UP000184423">
    <property type="component" value="Unassembled WGS sequence"/>
</dbReference>
<dbReference type="PANTHER" id="PTHR34294:SF5">
    <property type="entry name" value="CENTRAL GLYCOLYTIC GENES REGULATOR"/>
    <property type="match status" value="1"/>
</dbReference>
<evidence type="ECO:0000256" key="3">
    <source>
        <dbReference type="ARBA" id="ARBA00023125"/>
    </source>
</evidence>
<evidence type="ECO:0000259" key="5">
    <source>
        <dbReference type="Pfam" id="PF04198"/>
    </source>
</evidence>
<dbReference type="SUPFAM" id="SSF100950">
    <property type="entry name" value="NagB/RpiA/CoA transferase-like"/>
    <property type="match status" value="1"/>
</dbReference>
<dbReference type="InterPro" id="IPR048715">
    <property type="entry name" value="CggR_N"/>
</dbReference>
<sequence length="344" mass="37899">MKNVLSLQQKIVPEIIELLLKRYKILKCIYYNQPVGRRALSQELDLGERVVRTEVNFLKEQGLIEIYSTGMTVTKDGEYILESLEEMIHEISGLADVENKLKKILEVHKVIVVPGDIDEDITVLKEMGRLAANYIKSIMSNDTIIALTGGSSVSQVVENFPKVSKENILVVPARGGIGRNVETQASTLAAKLAYKIGANYKLLHVPDNLSREALGTMLNEPGIKDVVQNISKADILIFGIGRADEMSKRRGLEEAEIEELLSKGAVAEAFGYYFDKGGEIVYKTPTIGLDFKDVPNIKHIVAVAGGKGKAEAIIATKINNPNMVIVTDEAAAKEILNLQRVNKR</sequence>
<dbReference type="Gene3D" id="1.10.10.10">
    <property type="entry name" value="Winged helix-like DNA-binding domain superfamily/Winged helix DNA-binding domain"/>
    <property type="match status" value="1"/>
</dbReference>
<protein>
    <submittedName>
        <fullName evidence="7">Central glycolytic genes regulator</fullName>
    </submittedName>
</protein>
<evidence type="ECO:0000256" key="2">
    <source>
        <dbReference type="ARBA" id="ARBA00023015"/>
    </source>
</evidence>
<gene>
    <name evidence="7" type="ORF">SAMN02746091_01859</name>
</gene>